<protein>
    <submittedName>
        <fullName evidence="2">Uncharacterized protein</fullName>
    </submittedName>
</protein>
<proteinExistence type="predicted"/>
<keyword evidence="1" id="KW-1185">Reference proteome</keyword>
<name>A0A0M3HJB7_ASCLU</name>
<dbReference type="Proteomes" id="UP000036681">
    <property type="component" value="Unplaced"/>
</dbReference>
<dbReference type="WBParaSite" id="ALUE_0000161201-mRNA-1">
    <property type="protein sequence ID" value="ALUE_0000161201-mRNA-1"/>
    <property type="gene ID" value="ALUE_0000161201"/>
</dbReference>
<sequence length="40" mass="4672">MHGYAEKRHEHSRTTCFVQHSNEGSVFFRPVRLCCPLPLT</sequence>
<dbReference type="AlphaFoldDB" id="A0A0M3HJB7"/>
<evidence type="ECO:0000313" key="2">
    <source>
        <dbReference type="WBParaSite" id="ALUE_0000161201-mRNA-1"/>
    </source>
</evidence>
<evidence type="ECO:0000313" key="1">
    <source>
        <dbReference type="Proteomes" id="UP000036681"/>
    </source>
</evidence>
<organism evidence="1 2">
    <name type="scientific">Ascaris lumbricoides</name>
    <name type="common">Giant roundworm</name>
    <dbReference type="NCBI Taxonomy" id="6252"/>
    <lineage>
        <taxon>Eukaryota</taxon>
        <taxon>Metazoa</taxon>
        <taxon>Ecdysozoa</taxon>
        <taxon>Nematoda</taxon>
        <taxon>Chromadorea</taxon>
        <taxon>Rhabditida</taxon>
        <taxon>Spirurina</taxon>
        <taxon>Ascaridomorpha</taxon>
        <taxon>Ascaridoidea</taxon>
        <taxon>Ascarididae</taxon>
        <taxon>Ascaris</taxon>
    </lineage>
</organism>
<accession>A0A0M3HJB7</accession>
<reference evidence="2" key="1">
    <citation type="submission" date="2017-02" db="UniProtKB">
        <authorList>
            <consortium name="WormBaseParasite"/>
        </authorList>
    </citation>
    <scope>IDENTIFICATION</scope>
</reference>